<dbReference type="Proteomes" id="UP001244443">
    <property type="component" value="Chromosome"/>
</dbReference>
<name>A0AA51RBH6_9BACT</name>
<reference evidence="2" key="1">
    <citation type="submission" date="2023-08" db="EMBL/GenBank/DDBJ databases">
        <title>Comparative genomics and taxonomic characterization of three novel marine species of genus Marivirga.</title>
        <authorList>
            <person name="Muhammad N."/>
            <person name="Kim S.-G."/>
        </authorList>
    </citation>
    <scope>NUCLEOTIDE SEQUENCE [LARGE SCALE GENOMIC DNA]</scope>
    <source>
        <strain evidence="2">ABR2-2</strain>
    </source>
</reference>
<dbReference type="InterPro" id="IPR043781">
    <property type="entry name" value="DUF5723"/>
</dbReference>
<sequence>MKRNLQYIILIVLLITSGSVFAQSDMISYGLNKTLPQANNLNPAVLPDYKFSFGLPGLSGFHLNLGQNFTNLDLLTSTDAEGNIDTERILNRLRRNNRISVNNTVNVLHLGIRGLASYTAFSINTRAISRVSIPEEFFQFAVLGNASDQLEDGLLDLNRFNTKTIGFTEIGISHGREILAGKMTVGARLKLLLGHAYADINSFDAQLQTYGNEEFRGDSISMNINEFDIRTAGVTGALFNDQSTSEDIRSSALSNRGFGLDLGATYEFNEKINFFASLNDLGFIRWNESYTNQQTVPAFNYSFSGVDVVDLINGNSISVVDDFDSVVNDLEIAETTGEAFSTSLTGRLYAGASYKLSRRQTASAILYSELYRGALIPALTAMYNFQAGTFFNFAFSATAMNGRINNFGTGITLNLIPFQVVLATNDLASILNPVKGRVVDFRFGINHTFGNVSKGKSKGKKNSKDTIETIDLGID</sequence>
<keyword evidence="3" id="KW-1185">Reference proteome</keyword>
<dbReference type="Pfam" id="PF18990">
    <property type="entry name" value="DUF5723"/>
    <property type="match status" value="1"/>
</dbReference>
<proteinExistence type="predicted"/>
<evidence type="ECO:0000259" key="1">
    <source>
        <dbReference type="Pfam" id="PF18990"/>
    </source>
</evidence>
<dbReference type="EMBL" id="CP129970">
    <property type="protein sequence ID" value="WMN07988.1"/>
    <property type="molecule type" value="Genomic_DNA"/>
</dbReference>
<accession>A0AA51RBH6</accession>
<evidence type="ECO:0000313" key="2">
    <source>
        <dbReference type="EMBL" id="WMN07988.1"/>
    </source>
</evidence>
<dbReference type="AlphaFoldDB" id="A0AA51RBH6"/>
<feature type="domain" description="DUF5723" evidence="1">
    <location>
        <begin position="43"/>
        <end position="425"/>
    </location>
</feature>
<gene>
    <name evidence="2" type="ORF">QYS48_30650</name>
</gene>
<protein>
    <submittedName>
        <fullName evidence="2">DUF5723 family protein</fullName>
    </submittedName>
</protein>
<dbReference type="RefSeq" id="WP_308358312.1">
    <property type="nucleotide sequence ID" value="NZ_CP129970.2"/>
</dbReference>
<organism evidence="2 3">
    <name type="scientific">Marivirga arenosa</name>
    <dbReference type="NCBI Taxonomy" id="3059076"/>
    <lineage>
        <taxon>Bacteria</taxon>
        <taxon>Pseudomonadati</taxon>
        <taxon>Bacteroidota</taxon>
        <taxon>Cytophagia</taxon>
        <taxon>Cytophagales</taxon>
        <taxon>Marivirgaceae</taxon>
        <taxon>Marivirga</taxon>
    </lineage>
</organism>
<evidence type="ECO:0000313" key="3">
    <source>
        <dbReference type="Proteomes" id="UP001244443"/>
    </source>
</evidence>